<dbReference type="InterPro" id="IPR013766">
    <property type="entry name" value="Thioredoxin_domain"/>
</dbReference>
<dbReference type="CDD" id="cd02966">
    <property type="entry name" value="TlpA_like_family"/>
    <property type="match status" value="1"/>
</dbReference>
<dbReference type="AlphaFoldDB" id="A0A5C8V1D9"/>
<dbReference type="RefSeq" id="WP_147743703.1">
    <property type="nucleotide sequence ID" value="NZ_VRUR01000002.1"/>
</dbReference>
<dbReference type="Pfam" id="PF08534">
    <property type="entry name" value="Redoxin"/>
    <property type="match status" value="1"/>
</dbReference>
<name>A0A5C8V1D9_9FLAO</name>
<dbReference type="InterPro" id="IPR013740">
    <property type="entry name" value="Redoxin"/>
</dbReference>
<dbReference type="Proteomes" id="UP000321456">
    <property type="component" value="Unassembled WGS sequence"/>
</dbReference>
<dbReference type="InterPro" id="IPR036249">
    <property type="entry name" value="Thioredoxin-like_sf"/>
</dbReference>
<keyword evidence="5" id="KW-0812">Transmembrane</keyword>
<dbReference type="PROSITE" id="PS51352">
    <property type="entry name" value="THIOREDOXIN_2"/>
    <property type="match status" value="1"/>
</dbReference>
<protein>
    <submittedName>
        <fullName evidence="7">TlpA family protein disulfide reductase</fullName>
    </submittedName>
</protein>
<evidence type="ECO:0000259" key="6">
    <source>
        <dbReference type="PROSITE" id="PS51352"/>
    </source>
</evidence>
<evidence type="ECO:0000256" key="2">
    <source>
        <dbReference type="ARBA" id="ARBA00022748"/>
    </source>
</evidence>
<dbReference type="SUPFAM" id="SSF52833">
    <property type="entry name" value="Thioredoxin-like"/>
    <property type="match status" value="1"/>
</dbReference>
<keyword evidence="8" id="KW-1185">Reference proteome</keyword>
<proteinExistence type="predicted"/>
<dbReference type="GO" id="GO:0017004">
    <property type="term" value="P:cytochrome complex assembly"/>
    <property type="evidence" value="ECO:0007669"/>
    <property type="project" value="UniProtKB-KW"/>
</dbReference>
<gene>
    <name evidence="7" type="ORF">FVB32_10250</name>
</gene>
<evidence type="ECO:0000256" key="4">
    <source>
        <dbReference type="ARBA" id="ARBA00023284"/>
    </source>
</evidence>
<dbReference type="EMBL" id="VRUR01000002">
    <property type="protein sequence ID" value="TXN34969.1"/>
    <property type="molecule type" value="Genomic_DNA"/>
</dbReference>
<accession>A0A5C8V1D9</accession>
<dbReference type="Gene3D" id="3.40.30.10">
    <property type="entry name" value="Glutaredoxin"/>
    <property type="match status" value="1"/>
</dbReference>
<comment type="subcellular location">
    <subcellularLocation>
        <location evidence="1">Cell envelope</location>
    </subcellularLocation>
</comment>
<keyword evidence="3" id="KW-1015">Disulfide bond</keyword>
<evidence type="ECO:0000256" key="5">
    <source>
        <dbReference type="SAM" id="Phobius"/>
    </source>
</evidence>
<dbReference type="PANTHER" id="PTHR42852">
    <property type="entry name" value="THIOL:DISULFIDE INTERCHANGE PROTEIN DSBE"/>
    <property type="match status" value="1"/>
</dbReference>
<keyword evidence="5" id="KW-0472">Membrane</keyword>
<evidence type="ECO:0000313" key="7">
    <source>
        <dbReference type="EMBL" id="TXN34969.1"/>
    </source>
</evidence>
<evidence type="ECO:0000313" key="8">
    <source>
        <dbReference type="Proteomes" id="UP000321456"/>
    </source>
</evidence>
<evidence type="ECO:0000256" key="1">
    <source>
        <dbReference type="ARBA" id="ARBA00004196"/>
    </source>
</evidence>
<sequence length="483" mass="55953">MINRNCTAIKASWLRVVIMLITIVPFLGCKNTDDGNEYFVFSGQISGFDKGEIKIMTPDGISKQIKLEKNGSFRDTLERKNSVYFVHAPMFKEIYSGSNGGELRFQGTFGDGELKNYSFSGDNASETRFLNKWWSSQKLNSILNYHNQDEILKGEKRFFEEVDKAHASLIDYIDDSSDSLPTILVETKKAEVNYARLVALKMFRDSYGSLTNNKDFQVSQKLSSELTNLDKVDENGYFNSRIYNTWITNYYSNRPYERNLLKDSATSLLAEYNKSVLNNVYNERVRDRMLYNGVKDLLTWNENTEENIEEARKLFLKSVTNEEMVAEIEERFENALRIVPGRPSPKFYSYDNHAGGKSSLDDFNGKLVYIDFWATWCGPCKQQFPYLKEIEEEYHDRNIEFVSISLDKEEDRELWMKMVNELELGGVQLLANKNFEGEFEKAYLIKAIPRFVLLDRQGYIIDSNAPRPSDYDAITTLFKENGV</sequence>
<reference evidence="7 8" key="1">
    <citation type="submission" date="2019-08" db="EMBL/GenBank/DDBJ databases">
        <title>Professor.</title>
        <authorList>
            <person name="Park J.S."/>
        </authorList>
    </citation>
    <scope>NUCLEOTIDE SEQUENCE [LARGE SCALE GENOMIC DNA]</scope>
    <source>
        <strain evidence="7 8">176CP5-101</strain>
    </source>
</reference>
<dbReference type="InterPro" id="IPR050553">
    <property type="entry name" value="Thioredoxin_ResA/DsbE_sf"/>
</dbReference>
<evidence type="ECO:0000256" key="3">
    <source>
        <dbReference type="ARBA" id="ARBA00023157"/>
    </source>
</evidence>
<comment type="caution">
    <text evidence="7">The sequence shown here is derived from an EMBL/GenBank/DDBJ whole genome shotgun (WGS) entry which is preliminary data.</text>
</comment>
<organism evidence="7 8">
    <name type="scientific">Flagellimonas hymeniacidonis</name>
    <dbReference type="NCBI Taxonomy" id="2603628"/>
    <lineage>
        <taxon>Bacteria</taxon>
        <taxon>Pseudomonadati</taxon>
        <taxon>Bacteroidota</taxon>
        <taxon>Flavobacteriia</taxon>
        <taxon>Flavobacteriales</taxon>
        <taxon>Flavobacteriaceae</taxon>
        <taxon>Flagellimonas</taxon>
    </lineage>
</organism>
<feature type="domain" description="Thioredoxin" evidence="6">
    <location>
        <begin position="338"/>
        <end position="483"/>
    </location>
</feature>
<feature type="transmembrane region" description="Helical" evidence="5">
    <location>
        <begin position="12"/>
        <end position="28"/>
    </location>
</feature>
<dbReference type="PANTHER" id="PTHR42852:SF6">
    <property type="entry name" value="THIOL:DISULFIDE INTERCHANGE PROTEIN DSBE"/>
    <property type="match status" value="1"/>
</dbReference>
<dbReference type="GO" id="GO:0030313">
    <property type="term" value="C:cell envelope"/>
    <property type="evidence" value="ECO:0007669"/>
    <property type="project" value="UniProtKB-SubCell"/>
</dbReference>
<keyword evidence="2" id="KW-0201">Cytochrome c-type biogenesis</keyword>
<keyword evidence="5" id="KW-1133">Transmembrane helix</keyword>
<keyword evidence="4" id="KW-0676">Redox-active center</keyword>